<feature type="transmembrane region" description="Helical" evidence="2">
    <location>
        <begin position="6"/>
        <end position="26"/>
    </location>
</feature>
<dbReference type="OrthoDB" id="666576at2"/>
<keyword evidence="4" id="KW-1185">Reference proteome</keyword>
<dbReference type="SUPFAM" id="SSF57884">
    <property type="entry name" value="Ada DNA repair protein, N-terminal domain (N-Ada 10)"/>
    <property type="match status" value="1"/>
</dbReference>
<protein>
    <recommendedName>
        <fullName evidence="5">Metal binding Ada-like protein</fullName>
    </recommendedName>
</protein>
<dbReference type="EMBL" id="QBKT01000012">
    <property type="protein sequence ID" value="PTX58817.1"/>
    <property type="molecule type" value="Genomic_DNA"/>
</dbReference>
<feature type="compositionally biased region" description="Polar residues" evidence="1">
    <location>
        <begin position="68"/>
        <end position="83"/>
    </location>
</feature>
<evidence type="ECO:0008006" key="5">
    <source>
        <dbReference type="Google" id="ProtNLM"/>
    </source>
</evidence>
<feature type="compositionally biased region" description="Basic residues" evidence="1">
    <location>
        <begin position="114"/>
        <end position="124"/>
    </location>
</feature>
<evidence type="ECO:0000256" key="1">
    <source>
        <dbReference type="SAM" id="MobiDB-lite"/>
    </source>
</evidence>
<feature type="region of interest" description="Disordered" evidence="1">
    <location>
        <begin position="67"/>
        <end position="133"/>
    </location>
</feature>
<name>A0A2T6BS71_9FLAO</name>
<evidence type="ECO:0000256" key="2">
    <source>
        <dbReference type="SAM" id="Phobius"/>
    </source>
</evidence>
<feature type="compositionally biased region" description="Basic residues" evidence="1">
    <location>
        <begin position="85"/>
        <end position="98"/>
    </location>
</feature>
<evidence type="ECO:0000313" key="4">
    <source>
        <dbReference type="Proteomes" id="UP000244090"/>
    </source>
</evidence>
<comment type="caution">
    <text evidence="3">The sequence shown here is derived from an EMBL/GenBank/DDBJ whole genome shotgun (WGS) entry which is preliminary data.</text>
</comment>
<dbReference type="InterPro" id="IPR035451">
    <property type="entry name" value="Ada-like_dom_sf"/>
</dbReference>
<proteinExistence type="predicted"/>
<reference evidence="3 4" key="1">
    <citation type="submission" date="2018-04" db="EMBL/GenBank/DDBJ databases">
        <title>Genomic Encyclopedia of Archaeal and Bacterial Type Strains, Phase II (KMG-II): from individual species to whole genera.</title>
        <authorList>
            <person name="Goeker M."/>
        </authorList>
    </citation>
    <scope>NUCLEOTIDE SEQUENCE [LARGE SCALE GENOMIC DNA]</scope>
    <source>
        <strain evidence="3 4">DSM 25731</strain>
    </source>
</reference>
<keyword evidence="2" id="KW-1133">Transmembrane helix</keyword>
<keyword evidence="2" id="KW-0812">Transmembrane</keyword>
<evidence type="ECO:0000313" key="3">
    <source>
        <dbReference type="EMBL" id="PTX58817.1"/>
    </source>
</evidence>
<feature type="compositionally biased region" description="Polar residues" evidence="1">
    <location>
        <begin position="99"/>
        <end position="113"/>
    </location>
</feature>
<dbReference type="Gene3D" id="3.40.10.10">
    <property type="entry name" value="DNA Methylphosphotriester Repair Domain"/>
    <property type="match status" value="1"/>
</dbReference>
<accession>A0A2T6BS71</accession>
<keyword evidence="2" id="KW-0472">Membrane</keyword>
<dbReference type="AlphaFoldDB" id="A0A2T6BS71"/>
<sequence>MKNIYVFLWVLFLSCSIGISQTVYISKKGKKDYHKKECKSLPKTSKEIKFYKAVSLGYKPCELCKPTPENTGSNASIDHSISPKTKNKKEKKTKHKRQSSSNKNYSVQCSGKTRSGRRCKRKTKNSSGRCYQH</sequence>
<organism evidence="3 4">
    <name type="scientific">Kordia periserrulae</name>
    <dbReference type="NCBI Taxonomy" id="701523"/>
    <lineage>
        <taxon>Bacteria</taxon>
        <taxon>Pseudomonadati</taxon>
        <taxon>Bacteroidota</taxon>
        <taxon>Flavobacteriia</taxon>
        <taxon>Flavobacteriales</taxon>
        <taxon>Flavobacteriaceae</taxon>
        <taxon>Kordia</taxon>
    </lineage>
</organism>
<gene>
    <name evidence="3" type="ORF">C8N46_112125</name>
</gene>
<dbReference type="PROSITE" id="PS51257">
    <property type="entry name" value="PROKAR_LIPOPROTEIN"/>
    <property type="match status" value="1"/>
</dbReference>
<dbReference type="RefSeq" id="WP_146169892.1">
    <property type="nucleotide sequence ID" value="NZ_QBKT01000012.1"/>
</dbReference>
<dbReference type="Proteomes" id="UP000244090">
    <property type="component" value="Unassembled WGS sequence"/>
</dbReference>